<keyword evidence="3" id="KW-0949">S-adenosyl-L-methionine</keyword>
<keyword evidence="2" id="KW-0808">Transferase</keyword>
<gene>
    <name evidence="4" type="ORF">P4R38_12150</name>
</gene>
<dbReference type="SUPFAM" id="SSF53335">
    <property type="entry name" value="S-adenosyl-L-methionine-dependent methyltransferases"/>
    <property type="match status" value="1"/>
</dbReference>
<sequence length="210" mass="22454">MSTMKPGTWAYAEEFPLEPEVIETARRRGGELGCTPVSPGTGAALSMLAAAVAARAVVEIGTGAGTSGLWLLRGMPADGVLTTIDIEPEHQRAAKQAYAEAGIASQRTRTISGSALEVLPRLADGAYDLVLVDGDKPEYPQYVEQAVRLLRRGGVLAIDNMLWHDRVADPAVRDQTTVVLRDLGKQLRDDERLVVSLLPVGDGLLTAVKR</sequence>
<comment type="caution">
    <text evidence="4">The sequence shown here is derived from an EMBL/GenBank/DDBJ whole genome shotgun (WGS) entry which is preliminary data.</text>
</comment>
<dbReference type="EMBL" id="JAROAV010000031">
    <property type="protein sequence ID" value="MDF8264999.1"/>
    <property type="molecule type" value="Genomic_DNA"/>
</dbReference>
<dbReference type="InterPro" id="IPR050362">
    <property type="entry name" value="Cation-dep_OMT"/>
</dbReference>
<evidence type="ECO:0000256" key="3">
    <source>
        <dbReference type="ARBA" id="ARBA00022691"/>
    </source>
</evidence>
<accession>A0ABT6CAC4</accession>
<dbReference type="CDD" id="cd02440">
    <property type="entry name" value="AdoMet_MTases"/>
    <property type="match status" value="1"/>
</dbReference>
<evidence type="ECO:0000256" key="2">
    <source>
        <dbReference type="ARBA" id="ARBA00022679"/>
    </source>
</evidence>
<dbReference type="PANTHER" id="PTHR10509:SF85">
    <property type="entry name" value="O-METHYLTRANSFERASE RV1220C-RELATED"/>
    <property type="match status" value="1"/>
</dbReference>
<keyword evidence="1" id="KW-0489">Methyltransferase</keyword>
<dbReference type="PROSITE" id="PS51682">
    <property type="entry name" value="SAM_OMT_I"/>
    <property type="match status" value="1"/>
</dbReference>
<dbReference type="Gene3D" id="3.40.50.150">
    <property type="entry name" value="Vaccinia Virus protein VP39"/>
    <property type="match status" value="1"/>
</dbReference>
<evidence type="ECO:0000256" key="1">
    <source>
        <dbReference type="ARBA" id="ARBA00022603"/>
    </source>
</evidence>
<dbReference type="Pfam" id="PF01596">
    <property type="entry name" value="Methyltransf_3"/>
    <property type="match status" value="1"/>
</dbReference>
<dbReference type="Proteomes" id="UP001528912">
    <property type="component" value="Unassembled WGS sequence"/>
</dbReference>
<name>A0ABT6CAC4_9MICO</name>
<keyword evidence="5" id="KW-1185">Reference proteome</keyword>
<organism evidence="4 5">
    <name type="scientific">Luteipulveratus flavus</name>
    <dbReference type="NCBI Taxonomy" id="3031728"/>
    <lineage>
        <taxon>Bacteria</taxon>
        <taxon>Bacillati</taxon>
        <taxon>Actinomycetota</taxon>
        <taxon>Actinomycetes</taxon>
        <taxon>Micrococcales</taxon>
        <taxon>Dermacoccaceae</taxon>
        <taxon>Luteipulveratus</taxon>
    </lineage>
</organism>
<dbReference type="InterPro" id="IPR029063">
    <property type="entry name" value="SAM-dependent_MTases_sf"/>
</dbReference>
<reference evidence="4 5" key="1">
    <citation type="submission" date="2023-03" db="EMBL/GenBank/DDBJ databases">
        <title>YIM 133296 draft genome.</title>
        <authorList>
            <person name="Xiong L."/>
        </authorList>
    </citation>
    <scope>NUCLEOTIDE SEQUENCE [LARGE SCALE GENOMIC DNA]</scope>
    <source>
        <strain evidence="4 5">YIM 133296</strain>
    </source>
</reference>
<dbReference type="PANTHER" id="PTHR10509">
    <property type="entry name" value="O-METHYLTRANSFERASE-RELATED"/>
    <property type="match status" value="1"/>
</dbReference>
<dbReference type="RefSeq" id="WP_275238322.1">
    <property type="nucleotide sequence ID" value="NZ_JARFJC010000025.1"/>
</dbReference>
<proteinExistence type="predicted"/>
<protein>
    <submittedName>
        <fullName evidence="4">O-methyltransferase</fullName>
    </submittedName>
</protein>
<evidence type="ECO:0000313" key="4">
    <source>
        <dbReference type="EMBL" id="MDF8264999.1"/>
    </source>
</evidence>
<dbReference type="InterPro" id="IPR002935">
    <property type="entry name" value="SAM_O-MeTrfase"/>
</dbReference>
<evidence type="ECO:0000313" key="5">
    <source>
        <dbReference type="Proteomes" id="UP001528912"/>
    </source>
</evidence>